<protein>
    <recommendedName>
        <fullName evidence="1">DDE-1 domain-containing protein</fullName>
    </recommendedName>
</protein>
<dbReference type="InterPro" id="IPR050863">
    <property type="entry name" value="CenT-Element_Derived"/>
</dbReference>
<dbReference type="PANTHER" id="PTHR19303">
    <property type="entry name" value="TRANSPOSON"/>
    <property type="match status" value="1"/>
</dbReference>
<dbReference type="PANTHER" id="PTHR19303:SF74">
    <property type="entry name" value="POGO TRANSPOSABLE ELEMENT WITH KRAB DOMAIN"/>
    <property type="match status" value="1"/>
</dbReference>
<feature type="domain" description="DDE-1" evidence="1">
    <location>
        <begin position="109"/>
        <end position="282"/>
    </location>
</feature>
<proteinExistence type="predicted"/>
<name>A0A9P9W8U0_9PEZI</name>
<reference evidence="2" key="1">
    <citation type="submission" date="2021-03" db="EMBL/GenBank/DDBJ databases">
        <title>Revisited historic fungal species revealed as producer of novel bioactive compounds through whole genome sequencing and comparative genomics.</title>
        <authorList>
            <person name="Vignolle G.A."/>
            <person name="Hochenegger N."/>
            <person name="Mach R.L."/>
            <person name="Mach-Aigner A.R."/>
            <person name="Javad Rahimi M."/>
            <person name="Salim K.A."/>
            <person name="Chan C.M."/>
            <person name="Lim L.B.L."/>
            <person name="Cai F."/>
            <person name="Druzhinina I.S."/>
            <person name="U'Ren J.M."/>
            <person name="Derntl C."/>
        </authorList>
    </citation>
    <scope>NUCLEOTIDE SEQUENCE</scope>
    <source>
        <strain evidence="2">TUCIM 5799</strain>
    </source>
</reference>
<evidence type="ECO:0000259" key="1">
    <source>
        <dbReference type="Pfam" id="PF03184"/>
    </source>
</evidence>
<dbReference type="AlphaFoldDB" id="A0A9P9W8U0"/>
<dbReference type="Pfam" id="PF03184">
    <property type="entry name" value="DDE_1"/>
    <property type="match status" value="1"/>
</dbReference>
<comment type="caution">
    <text evidence="2">The sequence shown here is derived from an EMBL/GenBank/DDBJ whole genome shotgun (WGS) entry which is preliminary data.</text>
</comment>
<sequence length="455" mass="51363">MAQRFLETAGDVRPLGLNWMDGFYHRNPQVKTVVSVQMDGERVDGLSQPNIDDFLDRLKRITTEKNIKIRNQHNMDETGVAEGRGTNGCVVGRAEKKEIITRKLSGRLWTTILHSICADGSWTKPVAVFEGASLQSNQFPDILPNWFFTYSQNGWSSSRIALEWLERVFIPETAPRDDSGVPAPADWRLLILDGHVTHEDLDFMWKCYLNNIHLLFLPAYCSHEMQPLDKGVFLPLKGAYKRKIQQLASQSDSQPVQKARFVRCYSIAVQQAFTVENIKSAFRATGIVPLNPSKVVPTANLNPTVWGPEWLFSEPSTTATSPFLTPSTPTRGFEICRMLIEHKSVPRIKTRLIAKGLDILTAEDAILRYKIAELEDQSKAIRPTKRRAVKMDENSKFANIRAIKAAQEAAETAAKACAEKEDAFTAQYDAAEESEIMEGLNFEDIQFNWTIDVRS</sequence>
<dbReference type="Proteomes" id="UP000829685">
    <property type="component" value="Unassembled WGS sequence"/>
</dbReference>
<keyword evidence="3" id="KW-1185">Reference proteome</keyword>
<organism evidence="2 3">
    <name type="scientific">Neoarthrinium moseri</name>
    <dbReference type="NCBI Taxonomy" id="1658444"/>
    <lineage>
        <taxon>Eukaryota</taxon>
        <taxon>Fungi</taxon>
        <taxon>Dikarya</taxon>
        <taxon>Ascomycota</taxon>
        <taxon>Pezizomycotina</taxon>
        <taxon>Sordariomycetes</taxon>
        <taxon>Xylariomycetidae</taxon>
        <taxon>Amphisphaeriales</taxon>
        <taxon>Apiosporaceae</taxon>
        <taxon>Neoarthrinium</taxon>
    </lineage>
</organism>
<gene>
    <name evidence="2" type="ORF">JX265_013185</name>
</gene>
<evidence type="ECO:0000313" key="2">
    <source>
        <dbReference type="EMBL" id="KAI1851828.1"/>
    </source>
</evidence>
<dbReference type="GO" id="GO:0005634">
    <property type="term" value="C:nucleus"/>
    <property type="evidence" value="ECO:0007669"/>
    <property type="project" value="TreeGrafter"/>
</dbReference>
<evidence type="ECO:0000313" key="3">
    <source>
        <dbReference type="Proteomes" id="UP000829685"/>
    </source>
</evidence>
<dbReference type="InterPro" id="IPR004875">
    <property type="entry name" value="DDE_SF_endonuclease_dom"/>
</dbReference>
<dbReference type="EMBL" id="JAFIMR010000064">
    <property type="protein sequence ID" value="KAI1851828.1"/>
    <property type="molecule type" value="Genomic_DNA"/>
</dbReference>
<accession>A0A9P9W8U0</accession>
<dbReference type="GO" id="GO:0003677">
    <property type="term" value="F:DNA binding"/>
    <property type="evidence" value="ECO:0007669"/>
    <property type="project" value="TreeGrafter"/>
</dbReference>